<keyword evidence="3" id="KW-1185">Reference proteome</keyword>
<evidence type="ECO:0000313" key="2">
    <source>
        <dbReference type="EMBL" id="MDC3421601.1"/>
    </source>
</evidence>
<dbReference type="Gene3D" id="1.20.1330.10">
    <property type="entry name" value="f41 fragment of flagellin, N-terminal domain"/>
    <property type="match status" value="1"/>
</dbReference>
<keyword evidence="2" id="KW-0969">Cilium</keyword>
<dbReference type="RefSeq" id="WP_259870830.1">
    <property type="nucleotide sequence ID" value="NZ_JAMQJZ010000012.1"/>
</dbReference>
<dbReference type="SUPFAM" id="SSF64518">
    <property type="entry name" value="Phase 1 flagellin"/>
    <property type="match status" value="1"/>
</dbReference>
<accession>A0A9X4AJ34</accession>
<organism evidence="2 3">
    <name type="scientific">Aquibacillus koreensis</name>
    <dbReference type="NCBI Taxonomy" id="279446"/>
    <lineage>
        <taxon>Bacteria</taxon>
        <taxon>Bacillati</taxon>
        <taxon>Bacillota</taxon>
        <taxon>Bacilli</taxon>
        <taxon>Bacillales</taxon>
        <taxon>Bacillaceae</taxon>
        <taxon>Aquibacillus</taxon>
    </lineage>
</organism>
<gene>
    <name evidence="2" type="primary">flgL</name>
    <name evidence="2" type="ORF">NC661_14600</name>
</gene>
<dbReference type="InterPro" id="IPR001492">
    <property type="entry name" value="Flagellin"/>
</dbReference>
<feature type="domain" description="Flagellin N-terminal" evidence="1">
    <location>
        <begin position="5"/>
        <end position="140"/>
    </location>
</feature>
<name>A0A9X4AJ34_9BACI</name>
<dbReference type="GO" id="GO:0009424">
    <property type="term" value="C:bacterial-type flagellum hook"/>
    <property type="evidence" value="ECO:0007669"/>
    <property type="project" value="InterPro"/>
</dbReference>
<dbReference type="InterPro" id="IPR013384">
    <property type="entry name" value="Flagell_FlgL"/>
</dbReference>
<dbReference type="GO" id="GO:0071973">
    <property type="term" value="P:bacterial-type flagellum-dependent cell motility"/>
    <property type="evidence" value="ECO:0007669"/>
    <property type="project" value="InterPro"/>
</dbReference>
<dbReference type="Pfam" id="PF00669">
    <property type="entry name" value="Flagellin_N"/>
    <property type="match status" value="1"/>
</dbReference>
<dbReference type="Proteomes" id="UP001145072">
    <property type="component" value="Unassembled WGS sequence"/>
</dbReference>
<dbReference type="GO" id="GO:0005198">
    <property type="term" value="F:structural molecule activity"/>
    <property type="evidence" value="ECO:0007669"/>
    <property type="project" value="InterPro"/>
</dbReference>
<proteinExistence type="predicted"/>
<keyword evidence="2" id="KW-0966">Cell projection</keyword>
<sequence>MRVTQSMLSNNMLRNLSNSYSNLGKYMDQLSTGKKVNRPSDDPVVAMKGMNYRSQVVNVEQFERNIGEVHNWMDNSDAALDKATQALQRLRELAVKGSNGTYEEGQRESIAKEIDQLKDHLADIGNTKVNNKYIFNGTKTTGTIDADGNTLKPVEVDDEGIITSVSDSTDPVLIEVSSGVKLQANVNATNVFSKQLFEDIEAFSQALKDDDQAGLEDVLSNLDIHIDNTVNERADLGARMNRLELVENRVIEQQITATKMMSENEDANMEEVIMNLTSQESVHRAALSSGSRVIQPTLLDFLR</sequence>
<dbReference type="AlphaFoldDB" id="A0A9X4AJ34"/>
<dbReference type="PANTHER" id="PTHR42792:SF1">
    <property type="entry name" value="FLAGELLAR HOOK-ASSOCIATED PROTEIN 3"/>
    <property type="match status" value="1"/>
</dbReference>
<dbReference type="InterPro" id="IPR001029">
    <property type="entry name" value="Flagellin_N"/>
</dbReference>
<dbReference type="NCBIfam" id="TIGR02550">
    <property type="entry name" value="flagell_flgL"/>
    <property type="match status" value="1"/>
</dbReference>
<comment type="caution">
    <text evidence="2">The sequence shown here is derived from an EMBL/GenBank/DDBJ whole genome shotgun (WGS) entry which is preliminary data.</text>
</comment>
<dbReference type="EMBL" id="JAMQJZ010000012">
    <property type="protein sequence ID" value="MDC3421601.1"/>
    <property type="molecule type" value="Genomic_DNA"/>
</dbReference>
<dbReference type="PANTHER" id="PTHR42792">
    <property type="entry name" value="FLAGELLIN"/>
    <property type="match status" value="1"/>
</dbReference>
<protein>
    <submittedName>
        <fullName evidence="2">Flagellar hook-associated protein FlgL</fullName>
    </submittedName>
</protein>
<reference evidence="2" key="1">
    <citation type="submission" date="2022-06" db="EMBL/GenBank/DDBJ databases">
        <title>Aquibacillus sp. a new bacterium isolated from soil saline samples.</title>
        <authorList>
            <person name="Galisteo C."/>
            <person name="De La Haba R."/>
            <person name="Sanchez-Porro C."/>
            <person name="Ventosa A."/>
        </authorList>
    </citation>
    <scope>NUCLEOTIDE SEQUENCE</scope>
    <source>
        <strain evidence="2">JCM 12387</strain>
    </source>
</reference>
<evidence type="ECO:0000313" key="3">
    <source>
        <dbReference type="Proteomes" id="UP001145072"/>
    </source>
</evidence>
<keyword evidence="2" id="KW-0282">Flagellum</keyword>
<evidence type="ECO:0000259" key="1">
    <source>
        <dbReference type="Pfam" id="PF00669"/>
    </source>
</evidence>